<sequence length="71" mass="7977">MARERASRSACINRFRVFGAQSWSYHHAHISHALFCLVLLCFSHLSSAAFNSTLGQKLPQPSPQRPTKHDA</sequence>
<keyword evidence="2" id="KW-1185">Reference proteome</keyword>
<protein>
    <submittedName>
        <fullName evidence="1">Uncharacterized protein</fullName>
    </submittedName>
</protein>
<name>A0A9W4URC0_9PLEO</name>
<dbReference type="Proteomes" id="UP001152607">
    <property type="component" value="Unassembled WGS sequence"/>
</dbReference>
<comment type="caution">
    <text evidence="1">The sequence shown here is derived from an EMBL/GenBank/DDBJ whole genome shotgun (WGS) entry which is preliminary data.</text>
</comment>
<evidence type="ECO:0000313" key="1">
    <source>
        <dbReference type="EMBL" id="CAI6340906.1"/>
    </source>
</evidence>
<evidence type="ECO:0000313" key="2">
    <source>
        <dbReference type="Proteomes" id="UP001152607"/>
    </source>
</evidence>
<gene>
    <name evidence="1" type="ORF">PDIGIT_LOCUS14092</name>
</gene>
<proteinExistence type="predicted"/>
<accession>A0A9W4URC0</accession>
<dbReference type="AlphaFoldDB" id="A0A9W4URC0"/>
<organism evidence="1 2">
    <name type="scientific">Periconia digitata</name>
    <dbReference type="NCBI Taxonomy" id="1303443"/>
    <lineage>
        <taxon>Eukaryota</taxon>
        <taxon>Fungi</taxon>
        <taxon>Dikarya</taxon>
        <taxon>Ascomycota</taxon>
        <taxon>Pezizomycotina</taxon>
        <taxon>Dothideomycetes</taxon>
        <taxon>Pleosporomycetidae</taxon>
        <taxon>Pleosporales</taxon>
        <taxon>Massarineae</taxon>
        <taxon>Periconiaceae</taxon>
        <taxon>Periconia</taxon>
    </lineage>
</organism>
<dbReference type="EMBL" id="CAOQHR010000011">
    <property type="protein sequence ID" value="CAI6340906.1"/>
    <property type="molecule type" value="Genomic_DNA"/>
</dbReference>
<reference evidence="1" key="1">
    <citation type="submission" date="2023-01" db="EMBL/GenBank/DDBJ databases">
        <authorList>
            <person name="Van Ghelder C."/>
            <person name="Rancurel C."/>
        </authorList>
    </citation>
    <scope>NUCLEOTIDE SEQUENCE</scope>
    <source>
        <strain evidence="1">CNCM I-4278</strain>
    </source>
</reference>